<dbReference type="OrthoDB" id="2919534at2759"/>
<evidence type="ECO:0000313" key="2">
    <source>
        <dbReference type="EMBL" id="KAJ8424286.1"/>
    </source>
</evidence>
<dbReference type="AlphaFoldDB" id="A0A9Q1GP35"/>
<feature type="region of interest" description="Disordered" evidence="1">
    <location>
        <begin position="242"/>
        <end position="272"/>
    </location>
</feature>
<evidence type="ECO:0000256" key="1">
    <source>
        <dbReference type="SAM" id="MobiDB-lite"/>
    </source>
</evidence>
<feature type="region of interest" description="Disordered" evidence="1">
    <location>
        <begin position="101"/>
        <end position="135"/>
    </location>
</feature>
<comment type="caution">
    <text evidence="2">The sequence shown here is derived from an EMBL/GenBank/DDBJ whole genome shotgun (WGS) entry which is preliminary data.</text>
</comment>
<sequence length="314" mass="33529">MKSALRKLFLPSPGVMRRLCGHHHLGLPEETDIPMMRHCPLGAPHFRLWRAGDESHWHDLPPFTLGNKLKARNLETDFLVVDVPTAYNIILGPQGRVSASASRGLVTSSSEPSPSPEGRMNSTSSGSRPSASSCWHSATKTLHGRPHDLANSPAPWPLAALLVPAKAPPPASAANPSSRPPWHLFLLSASPSVYRATSPSSFRCSTAVLTTRAKASAIVTSSSVTLRGSKVLEAPKVGPDKVRGQLSSTYGSTAGDLPGSPRDIRGASKFPGTRGSVTNRLVLRALRRSGLIVPFPPTWVRAKAAVSSWQPSTY</sequence>
<feature type="compositionally biased region" description="Low complexity" evidence="1">
    <location>
        <begin position="122"/>
        <end position="133"/>
    </location>
</feature>
<proteinExistence type="predicted"/>
<dbReference type="EMBL" id="JAKOGI010001716">
    <property type="protein sequence ID" value="KAJ8424286.1"/>
    <property type="molecule type" value="Genomic_DNA"/>
</dbReference>
<evidence type="ECO:0000313" key="3">
    <source>
        <dbReference type="Proteomes" id="UP001153076"/>
    </source>
</evidence>
<dbReference type="Proteomes" id="UP001153076">
    <property type="component" value="Unassembled WGS sequence"/>
</dbReference>
<gene>
    <name evidence="2" type="ORF">Cgig2_003268</name>
</gene>
<reference evidence="2" key="1">
    <citation type="submission" date="2022-04" db="EMBL/GenBank/DDBJ databases">
        <title>Carnegiea gigantea Genome sequencing and assembly v2.</title>
        <authorList>
            <person name="Copetti D."/>
            <person name="Sanderson M.J."/>
            <person name="Burquez A."/>
            <person name="Wojciechowski M.F."/>
        </authorList>
    </citation>
    <scope>NUCLEOTIDE SEQUENCE</scope>
    <source>
        <strain evidence="2">SGP5-SGP5p</strain>
        <tissue evidence="2">Aerial part</tissue>
    </source>
</reference>
<keyword evidence="3" id="KW-1185">Reference proteome</keyword>
<organism evidence="2 3">
    <name type="scientific">Carnegiea gigantea</name>
    <dbReference type="NCBI Taxonomy" id="171969"/>
    <lineage>
        <taxon>Eukaryota</taxon>
        <taxon>Viridiplantae</taxon>
        <taxon>Streptophyta</taxon>
        <taxon>Embryophyta</taxon>
        <taxon>Tracheophyta</taxon>
        <taxon>Spermatophyta</taxon>
        <taxon>Magnoliopsida</taxon>
        <taxon>eudicotyledons</taxon>
        <taxon>Gunneridae</taxon>
        <taxon>Pentapetalae</taxon>
        <taxon>Caryophyllales</taxon>
        <taxon>Cactineae</taxon>
        <taxon>Cactaceae</taxon>
        <taxon>Cactoideae</taxon>
        <taxon>Echinocereeae</taxon>
        <taxon>Carnegiea</taxon>
    </lineage>
</organism>
<protein>
    <submittedName>
        <fullName evidence="2">Uncharacterized protein</fullName>
    </submittedName>
</protein>
<accession>A0A9Q1GP35</accession>
<name>A0A9Q1GP35_9CARY</name>